<proteinExistence type="predicted"/>
<evidence type="ECO:0000313" key="2">
    <source>
        <dbReference type="Proteomes" id="UP000002964"/>
    </source>
</evidence>
<organism evidence="1 2">
    <name type="scientific">Thiorhodovibrio frisius</name>
    <dbReference type="NCBI Taxonomy" id="631362"/>
    <lineage>
        <taxon>Bacteria</taxon>
        <taxon>Pseudomonadati</taxon>
        <taxon>Pseudomonadota</taxon>
        <taxon>Gammaproteobacteria</taxon>
        <taxon>Chromatiales</taxon>
        <taxon>Chromatiaceae</taxon>
        <taxon>Thiorhodovibrio</taxon>
    </lineage>
</organism>
<dbReference type="Proteomes" id="UP000002964">
    <property type="component" value="Unassembled WGS sequence"/>
</dbReference>
<keyword evidence="2" id="KW-1185">Reference proteome</keyword>
<dbReference type="RefSeq" id="WP_009148042.1">
    <property type="nucleotide sequence ID" value="NZ_CP121471.1"/>
</dbReference>
<reference evidence="1 2" key="2">
    <citation type="submission" date="2011-11" db="EMBL/GenBank/DDBJ databases">
        <authorList>
            <consortium name="US DOE Joint Genome Institute"/>
            <person name="Lucas S."/>
            <person name="Han J."/>
            <person name="Lapidus A."/>
            <person name="Cheng J.-F."/>
            <person name="Goodwin L."/>
            <person name="Pitluck S."/>
            <person name="Peters L."/>
            <person name="Ovchinnikova G."/>
            <person name="Zhang X."/>
            <person name="Detter J.C."/>
            <person name="Han C."/>
            <person name="Tapia R."/>
            <person name="Land M."/>
            <person name="Hauser L."/>
            <person name="Kyrpides N."/>
            <person name="Ivanova N."/>
            <person name="Pagani I."/>
            <person name="Vogl K."/>
            <person name="Liu Z."/>
            <person name="Overmann J."/>
            <person name="Frigaard N.-U."/>
            <person name="Bryant D."/>
            <person name="Woyke T."/>
        </authorList>
    </citation>
    <scope>NUCLEOTIDE SEQUENCE [LARGE SCALE GENOMIC DNA]</scope>
    <source>
        <strain evidence="1 2">970</strain>
    </source>
</reference>
<dbReference type="eggNOG" id="ENOG502Z9A3">
    <property type="taxonomic scope" value="Bacteria"/>
</dbReference>
<protein>
    <submittedName>
        <fullName evidence="1">Uncharacterized protein</fullName>
    </submittedName>
</protein>
<evidence type="ECO:0000313" key="1">
    <source>
        <dbReference type="EMBL" id="EIC21457.1"/>
    </source>
</evidence>
<dbReference type="AlphaFoldDB" id="H8Z1L2"/>
<dbReference type="STRING" id="631362.Thi970DRAFT_01667"/>
<dbReference type="Pfam" id="PF22541">
    <property type="entry name" value="DUF7005"/>
    <property type="match status" value="2"/>
</dbReference>
<dbReference type="HOGENOM" id="CLU_939615_0_0_6"/>
<dbReference type="InterPro" id="IPR054274">
    <property type="entry name" value="DUF7005"/>
</dbReference>
<accession>H8Z1L2</accession>
<name>H8Z1L2_9GAMM</name>
<reference evidence="2" key="1">
    <citation type="submission" date="2011-06" db="EMBL/GenBank/DDBJ databases">
        <authorList>
            <consortium name="US DOE Joint Genome Institute (JGI-PGF)"/>
            <person name="Lucas S."/>
            <person name="Han J."/>
            <person name="Lapidus A."/>
            <person name="Cheng J.-F."/>
            <person name="Goodwin L."/>
            <person name="Pitluck S."/>
            <person name="Peters L."/>
            <person name="Land M.L."/>
            <person name="Hauser L."/>
            <person name="Vogl K."/>
            <person name="Liu Z."/>
            <person name="Overmann J."/>
            <person name="Frigaard N.-U."/>
            <person name="Bryant D.A."/>
            <person name="Woyke T.J."/>
        </authorList>
    </citation>
    <scope>NUCLEOTIDE SEQUENCE [LARGE SCALE GENOMIC DNA]</scope>
    <source>
        <strain evidence="2">970</strain>
    </source>
</reference>
<gene>
    <name evidence="1" type="ORF">Thi970DRAFT_01667</name>
</gene>
<dbReference type="EMBL" id="JH603169">
    <property type="protein sequence ID" value="EIC21457.1"/>
    <property type="molecule type" value="Genomic_DNA"/>
</dbReference>
<sequence length="317" mass="35249">MKQSLSDYCRGFANANAPWPALPLAEPPSMAWWRALLAETDGVSLFDRLRESLPQLCMPQRPGVSQSEEYRHAVLRGLPLHTSLGAEMPGLLAPEQLRLEIAAHFAVTLPVLRTSDREDFLFLTRALAHRCEPVPIAAGVHAQAVGGLIHWGLIRVHGRETRAQLILLHEAPYGSVPADRVPGRPSAAHWLALSGVLRLEHELTHLATKALCGEMRLNLLDELIADAMGMLRALGTFSADLFRRCLGVEEDGSAPAHARVWTYVAELEQSDALTAIQLALERAQELEALFKSSRLPTDPVQRLRWLCQQRLCSRWRD</sequence>
<dbReference type="OrthoDB" id="2023498at2"/>